<evidence type="ECO:0000259" key="2">
    <source>
        <dbReference type="Pfam" id="PF10075"/>
    </source>
</evidence>
<name>A0A8J2X384_9STRA</name>
<protein>
    <recommendedName>
        <fullName evidence="2">CSN8/PSMD8/EIF3K domain-containing protein</fullName>
    </recommendedName>
</protein>
<dbReference type="GO" id="GO:0005634">
    <property type="term" value="C:nucleus"/>
    <property type="evidence" value="ECO:0007669"/>
    <property type="project" value="TreeGrafter"/>
</dbReference>
<dbReference type="GO" id="GO:0043161">
    <property type="term" value="P:proteasome-mediated ubiquitin-dependent protein catabolic process"/>
    <property type="evidence" value="ECO:0007669"/>
    <property type="project" value="TreeGrafter"/>
</dbReference>
<dbReference type="GO" id="GO:0005829">
    <property type="term" value="C:cytosol"/>
    <property type="evidence" value="ECO:0007669"/>
    <property type="project" value="TreeGrafter"/>
</dbReference>
<dbReference type="InterPro" id="IPR033464">
    <property type="entry name" value="CSN8_PSD8_EIF3K"/>
</dbReference>
<evidence type="ECO:0000313" key="3">
    <source>
        <dbReference type="EMBL" id="CAH0378688.1"/>
    </source>
</evidence>
<dbReference type="PANTHER" id="PTHR12387">
    <property type="entry name" value="26S PROTEASOME NON-ATPASE REGULATORY SUBUNIT 8"/>
    <property type="match status" value="1"/>
</dbReference>
<evidence type="ECO:0000313" key="4">
    <source>
        <dbReference type="Proteomes" id="UP000789595"/>
    </source>
</evidence>
<dbReference type="OrthoDB" id="8775810at2759"/>
<keyword evidence="1" id="KW-0647">Proteasome</keyword>
<dbReference type="Proteomes" id="UP000789595">
    <property type="component" value="Unassembled WGS sequence"/>
</dbReference>
<organism evidence="3 4">
    <name type="scientific">Pelagomonas calceolata</name>
    <dbReference type="NCBI Taxonomy" id="35677"/>
    <lineage>
        <taxon>Eukaryota</taxon>
        <taxon>Sar</taxon>
        <taxon>Stramenopiles</taxon>
        <taxon>Ochrophyta</taxon>
        <taxon>Pelagophyceae</taxon>
        <taxon>Pelagomonadales</taxon>
        <taxon>Pelagomonadaceae</taxon>
        <taxon>Pelagomonas</taxon>
    </lineage>
</organism>
<dbReference type="Pfam" id="PF10075">
    <property type="entry name" value="CSN8_PSD8_EIF3K"/>
    <property type="match status" value="1"/>
</dbReference>
<sequence>MAAQLFSELEQTFARKDDAAVEDVVTRIKVALLDVDPSPQSALLGQRSLEYAVLAAARRSDKAAFQRHVAQLKASYSDPALASQSQKRRTILGLHLLFLVTEHRLAEFHSELELLSKDDLECAEVQFSAQLERALVVGTYERVLAARNSTPNNEAYGPFMELLVDTVRQTIADCASAAYESLDVGSFRQMLMLASDSELQEFAASSHPEWVLDSGRVVFAAPVTAKSERVPATRLIKENLAYATELERIV</sequence>
<feature type="domain" description="CSN8/PSMD8/EIF3K" evidence="2">
    <location>
        <begin position="89"/>
        <end position="222"/>
    </location>
</feature>
<dbReference type="AlphaFoldDB" id="A0A8J2X384"/>
<proteinExistence type="predicted"/>
<keyword evidence="4" id="KW-1185">Reference proteome</keyword>
<dbReference type="GO" id="GO:0008541">
    <property type="term" value="C:proteasome regulatory particle, lid subcomplex"/>
    <property type="evidence" value="ECO:0007669"/>
    <property type="project" value="TreeGrafter"/>
</dbReference>
<dbReference type="EMBL" id="CAKKNE010000006">
    <property type="protein sequence ID" value="CAH0378688.1"/>
    <property type="molecule type" value="Genomic_DNA"/>
</dbReference>
<evidence type="ECO:0000256" key="1">
    <source>
        <dbReference type="ARBA" id="ARBA00022942"/>
    </source>
</evidence>
<comment type="caution">
    <text evidence="3">The sequence shown here is derived from an EMBL/GenBank/DDBJ whole genome shotgun (WGS) entry which is preliminary data.</text>
</comment>
<reference evidence="3" key="1">
    <citation type="submission" date="2021-11" db="EMBL/GenBank/DDBJ databases">
        <authorList>
            <consortium name="Genoscope - CEA"/>
            <person name="William W."/>
        </authorList>
    </citation>
    <scope>NUCLEOTIDE SEQUENCE</scope>
</reference>
<dbReference type="Gene3D" id="1.25.40.990">
    <property type="match status" value="1"/>
</dbReference>
<accession>A0A8J2X384</accession>
<dbReference type="InterPro" id="IPR006746">
    <property type="entry name" value="26S_Psome_Rpn12"/>
</dbReference>
<dbReference type="PANTHER" id="PTHR12387:SF0">
    <property type="entry name" value="26S PROTEASOME NON-ATPASE REGULATORY SUBUNIT 8"/>
    <property type="match status" value="1"/>
</dbReference>
<gene>
    <name evidence="3" type="ORF">PECAL_6P02840</name>
</gene>